<keyword evidence="2 4" id="KW-0863">Zinc-finger</keyword>
<feature type="compositionally biased region" description="Polar residues" evidence="5">
    <location>
        <begin position="117"/>
        <end position="137"/>
    </location>
</feature>
<evidence type="ECO:0000256" key="5">
    <source>
        <dbReference type="SAM" id="MobiDB-lite"/>
    </source>
</evidence>
<evidence type="ECO:0000256" key="2">
    <source>
        <dbReference type="ARBA" id="ARBA00022771"/>
    </source>
</evidence>
<feature type="region of interest" description="Disordered" evidence="5">
    <location>
        <begin position="115"/>
        <end position="143"/>
    </location>
</feature>
<evidence type="ECO:0000256" key="4">
    <source>
        <dbReference type="PROSITE-ProRule" id="PRU00322"/>
    </source>
</evidence>
<evidence type="ECO:0000256" key="1">
    <source>
        <dbReference type="ARBA" id="ARBA00022723"/>
    </source>
</evidence>
<dbReference type="PROSITE" id="PS01358">
    <property type="entry name" value="ZF_RANBP2_1"/>
    <property type="match status" value="1"/>
</dbReference>
<dbReference type="AlphaFoldDB" id="A0A8K0VZ03"/>
<dbReference type="GO" id="GO:0008270">
    <property type="term" value="F:zinc ion binding"/>
    <property type="evidence" value="ECO:0007669"/>
    <property type="project" value="UniProtKB-KW"/>
</dbReference>
<keyword evidence="3" id="KW-0862">Zinc</keyword>
<dbReference type="Gene3D" id="2.30.30.380">
    <property type="entry name" value="Zn-finger domain of Sec23/24"/>
    <property type="match status" value="1"/>
</dbReference>
<dbReference type="OrthoDB" id="10328470at2759"/>
<sequence length="196" mass="22474">MPGPDWNIEQLGSSADWPETPPEYSRKEPHVTSDEERESGASPSNKLSSSSQEPFVQLQPPFAEELEKRKDSAWYRPMESISLAYLLTDHARPDRQRRQSSISHQIAQLAFSDKTAFEQNKVQPTASASSKSRNPIQDPQRADEKMMDKLEPSKRHLLSEIQDQVETWKCTLCNELNAKERDRCTACKERLPKGKY</sequence>
<dbReference type="Proteomes" id="UP000813461">
    <property type="component" value="Unassembled WGS sequence"/>
</dbReference>
<evidence type="ECO:0000259" key="6">
    <source>
        <dbReference type="PROSITE" id="PS50199"/>
    </source>
</evidence>
<feature type="region of interest" description="Disordered" evidence="5">
    <location>
        <begin position="1"/>
        <end position="63"/>
    </location>
</feature>
<organism evidence="7 8">
    <name type="scientific">Paraphoma chrysanthemicola</name>
    <dbReference type="NCBI Taxonomy" id="798071"/>
    <lineage>
        <taxon>Eukaryota</taxon>
        <taxon>Fungi</taxon>
        <taxon>Dikarya</taxon>
        <taxon>Ascomycota</taxon>
        <taxon>Pezizomycotina</taxon>
        <taxon>Dothideomycetes</taxon>
        <taxon>Pleosporomycetidae</taxon>
        <taxon>Pleosporales</taxon>
        <taxon>Pleosporineae</taxon>
        <taxon>Phaeosphaeriaceae</taxon>
        <taxon>Paraphoma</taxon>
    </lineage>
</organism>
<dbReference type="InterPro" id="IPR001876">
    <property type="entry name" value="Znf_RanBP2"/>
</dbReference>
<accession>A0A8K0VZ03</accession>
<reference evidence="7" key="1">
    <citation type="journal article" date="2021" name="Nat. Commun.">
        <title>Genetic determinants of endophytism in the Arabidopsis root mycobiome.</title>
        <authorList>
            <person name="Mesny F."/>
            <person name="Miyauchi S."/>
            <person name="Thiergart T."/>
            <person name="Pickel B."/>
            <person name="Atanasova L."/>
            <person name="Karlsson M."/>
            <person name="Huettel B."/>
            <person name="Barry K.W."/>
            <person name="Haridas S."/>
            <person name="Chen C."/>
            <person name="Bauer D."/>
            <person name="Andreopoulos W."/>
            <person name="Pangilinan J."/>
            <person name="LaButti K."/>
            <person name="Riley R."/>
            <person name="Lipzen A."/>
            <person name="Clum A."/>
            <person name="Drula E."/>
            <person name="Henrissat B."/>
            <person name="Kohler A."/>
            <person name="Grigoriev I.V."/>
            <person name="Martin F.M."/>
            <person name="Hacquard S."/>
        </authorList>
    </citation>
    <scope>NUCLEOTIDE SEQUENCE</scope>
    <source>
        <strain evidence="7">MPI-SDFR-AT-0120</strain>
    </source>
</reference>
<keyword evidence="1" id="KW-0479">Metal-binding</keyword>
<feature type="compositionally biased region" description="Polar residues" evidence="5">
    <location>
        <begin position="41"/>
        <end position="54"/>
    </location>
</feature>
<evidence type="ECO:0000256" key="3">
    <source>
        <dbReference type="ARBA" id="ARBA00022833"/>
    </source>
</evidence>
<gene>
    <name evidence="7" type="ORF">FB567DRAFT_579776</name>
</gene>
<evidence type="ECO:0000313" key="8">
    <source>
        <dbReference type="Proteomes" id="UP000813461"/>
    </source>
</evidence>
<name>A0A8K0VZ03_9PLEO</name>
<feature type="domain" description="RanBP2-type" evidence="6">
    <location>
        <begin position="164"/>
        <end position="193"/>
    </location>
</feature>
<dbReference type="PROSITE" id="PS50199">
    <property type="entry name" value="ZF_RANBP2_2"/>
    <property type="match status" value="1"/>
</dbReference>
<protein>
    <recommendedName>
        <fullName evidence="6">RanBP2-type domain-containing protein</fullName>
    </recommendedName>
</protein>
<comment type="caution">
    <text evidence="7">The sequence shown here is derived from an EMBL/GenBank/DDBJ whole genome shotgun (WGS) entry which is preliminary data.</text>
</comment>
<dbReference type="EMBL" id="JAGMVJ010000009">
    <property type="protein sequence ID" value="KAH7087764.1"/>
    <property type="molecule type" value="Genomic_DNA"/>
</dbReference>
<keyword evidence="8" id="KW-1185">Reference proteome</keyword>
<proteinExistence type="predicted"/>
<evidence type="ECO:0000313" key="7">
    <source>
        <dbReference type="EMBL" id="KAH7087764.1"/>
    </source>
</evidence>
<feature type="compositionally biased region" description="Basic and acidic residues" evidence="5">
    <location>
        <begin position="24"/>
        <end position="34"/>
    </location>
</feature>